<dbReference type="AlphaFoldDB" id="A0AAX3N221"/>
<keyword evidence="1" id="KW-0812">Transmembrane</keyword>
<evidence type="ECO:0000259" key="2">
    <source>
        <dbReference type="Pfam" id="PF04892"/>
    </source>
</evidence>
<dbReference type="NCBIfam" id="NF037970">
    <property type="entry name" value="vanZ_1"/>
    <property type="match status" value="1"/>
</dbReference>
<sequence>MSRAERRQDHKKKQRKRVLLALFLLFWILFILFMSTRTYQQQTIRPLLIQTVQKLDIDFELPDIRISYGGHTNSLRNNPYGFTEFVFRKCAHMFVYGILTLAAHMILKKRWGPTLTVYWVPLVITLLIASADEFLQRFSAGRTSSFDDVLLDLTGGCIAILLYVLFQYVRHKRKV</sequence>
<dbReference type="Pfam" id="PF04892">
    <property type="entry name" value="VanZ"/>
    <property type="match status" value="1"/>
</dbReference>
<proteinExistence type="predicted"/>
<dbReference type="EMBL" id="CP118101">
    <property type="protein sequence ID" value="WDH83795.1"/>
    <property type="molecule type" value="Genomic_DNA"/>
</dbReference>
<dbReference type="PIRSF" id="PIRSF019083">
    <property type="entry name" value="UCP019083_VanZ"/>
    <property type="match status" value="1"/>
</dbReference>
<organism evidence="3 4">
    <name type="scientific">Paenibacillus urinalis</name>
    <dbReference type="NCBI Taxonomy" id="521520"/>
    <lineage>
        <taxon>Bacteria</taxon>
        <taxon>Bacillati</taxon>
        <taxon>Bacillota</taxon>
        <taxon>Bacilli</taxon>
        <taxon>Bacillales</taxon>
        <taxon>Paenibacillaceae</taxon>
        <taxon>Paenibacillus</taxon>
    </lineage>
</organism>
<gene>
    <name evidence="3" type="ORF">PUW23_06090</name>
</gene>
<feature type="transmembrane region" description="Helical" evidence="1">
    <location>
        <begin position="85"/>
        <end position="104"/>
    </location>
</feature>
<feature type="transmembrane region" description="Helical" evidence="1">
    <location>
        <begin position="111"/>
        <end position="129"/>
    </location>
</feature>
<feature type="domain" description="VanZ-like" evidence="2">
    <location>
        <begin position="21"/>
        <end position="166"/>
    </location>
</feature>
<dbReference type="RefSeq" id="WP_274359673.1">
    <property type="nucleotide sequence ID" value="NZ_CP118101.1"/>
</dbReference>
<protein>
    <submittedName>
        <fullName evidence="3">VanZ family protein</fullName>
    </submittedName>
</protein>
<dbReference type="InterPro" id="IPR006976">
    <property type="entry name" value="VanZ-like"/>
</dbReference>
<accession>A0AAX3N221</accession>
<evidence type="ECO:0000313" key="4">
    <source>
        <dbReference type="Proteomes" id="UP001220962"/>
    </source>
</evidence>
<reference evidence="3" key="1">
    <citation type="submission" date="2023-02" db="EMBL/GenBank/DDBJ databases">
        <title>Pathogen: clinical or host-associated sample.</title>
        <authorList>
            <person name="Hergert J."/>
            <person name="Casey R."/>
            <person name="Wagner J."/>
            <person name="Young E.L."/>
            <person name="Oakeson K.F."/>
        </authorList>
    </citation>
    <scope>NUCLEOTIDE SEQUENCE</scope>
    <source>
        <strain evidence="3">2022CK-00830</strain>
    </source>
</reference>
<dbReference type="InterPro" id="IPR016747">
    <property type="entry name" value="Phosphotransbutyrylase"/>
</dbReference>
<keyword evidence="1" id="KW-0472">Membrane</keyword>
<evidence type="ECO:0000313" key="3">
    <source>
        <dbReference type="EMBL" id="WDH83795.1"/>
    </source>
</evidence>
<evidence type="ECO:0000256" key="1">
    <source>
        <dbReference type="SAM" id="Phobius"/>
    </source>
</evidence>
<feature type="transmembrane region" description="Helical" evidence="1">
    <location>
        <begin position="149"/>
        <end position="169"/>
    </location>
</feature>
<dbReference type="Proteomes" id="UP001220962">
    <property type="component" value="Chromosome"/>
</dbReference>
<keyword evidence="1" id="KW-1133">Transmembrane helix</keyword>
<name>A0AAX3N221_9BACL</name>